<evidence type="ECO:0000313" key="3">
    <source>
        <dbReference type="Proteomes" id="UP000242367"/>
    </source>
</evidence>
<dbReference type="Proteomes" id="UP000242367">
    <property type="component" value="Unassembled WGS sequence"/>
</dbReference>
<sequence length="86" mass="8784" precursor="true">MFKRAIVSGLVAGAALSAFAVPASASVAGDDPSANSLIPIQTCRDVQVAALIGVPIKNLLATDDESGPCFNNSSVTNQHTQVKAHH</sequence>
<keyword evidence="3" id="KW-1185">Reference proteome</keyword>
<keyword evidence="1" id="KW-0732">Signal</keyword>
<evidence type="ECO:0000313" key="2">
    <source>
        <dbReference type="EMBL" id="POM26134.1"/>
    </source>
</evidence>
<organism evidence="2 3">
    <name type="scientific">Actinomadura rubteroloni</name>
    <dbReference type="NCBI Taxonomy" id="1926885"/>
    <lineage>
        <taxon>Bacteria</taxon>
        <taxon>Bacillati</taxon>
        <taxon>Actinomycetota</taxon>
        <taxon>Actinomycetes</taxon>
        <taxon>Streptosporangiales</taxon>
        <taxon>Thermomonosporaceae</taxon>
        <taxon>Actinomadura</taxon>
    </lineage>
</organism>
<reference evidence="2 3" key="1">
    <citation type="journal article" date="2017" name="Chemistry">
        <title>Isolation, Biosynthesis and Chemical Modifications of Rubterolones A-F: Rare Tropolone Alkaloids from Actinomadura sp. 5-2.</title>
        <authorList>
            <person name="Guo H."/>
            <person name="Benndorf R."/>
            <person name="Leichnitz D."/>
            <person name="Klassen J.L."/>
            <person name="Vollmers J."/>
            <person name="Gorls H."/>
            <person name="Steinacker M."/>
            <person name="Weigel C."/>
            <person name="Dahse H.M."/>
            <person name="Kaster A.K."/>
            <person name="de Beer Z.W."/>
            <person name="Poulsen M."/>
            <person name="Beemelmanns C."/>
        </authorList>
    </citation>
    <scope>NUCLEOTIDE SEQUENCE [LARGE SCALE GENOMIC DNA]</scope>
    <source>
        <strain evidence="2 3">5-2</strain>
    </source>
</reference>
<feature type="chain" id="PRO_5039223944" description="Chaplin" evidence="1">
    <location>
        <begin position="21"/>
        <end position="86"/>
    </location>
</feature>
<accession>A0A2P4UM58</accession>
<evidence type="ECO:0000256" key="1">
    <source>
        <dbReference type="SAM" id="SignalP"/>
    </source>
</evidence>
<evidence type="ECO:0008006" key="4">
    <source>
        <dbReference type="Google" id="ProtNLM"/>
    </source>
</evidence>
<comment type="caution">
    <text evidence="2">The sequence shown here is derived from an EMBL/GenBank/DDBJ whole genome shotgun (WGS) entry which is preliminary data.</text>
</comment>
<gene>
    <name evidence="2" type="ORF">BTM25_05220</name>
</gene>
<dbReference type="RefSeq" id="WP_103561145.1">
    <property type="nucleotide sequence ID" value="NZ_MTBP01000001.1"/>
</dbReference>
<dbReference type="EMBL" id="MTBP01000001">
    <property type="protein sequence ID" value="POM26134.1"/>
    <property type="molecule type" value="Genomic_DNA"/>
</dbReference>
<proteinExistence type="predicted"/>
<protein>
    <recommendedName>
        <fullName evidence="4">Chaplin</fullName>
    </recommendedName>
</protein>
<name>A0A2P4UM58_9ACTN</name>
<dbReference type="AlphaFoldDB" id="A0A2P4UM58"/>
<feature type="signal peptide" evidence="1">
    <location>
        <begin position="1"/>
        <end position="20"/>
    </location>
</feature>